<organism evidence="3 4">
    <name type="scientific">Amycolatopsis heterodermiae</name>
    <dbReference type="NCBI Taxonomy" id="3110235"/>
    <lineage>
        <taxon>Bacteria</taxon>
        <taxon>Bacillati</taxon>
        <taxon>Actinomycetota</taxon>
        <taxon>Actinomycetes</taxon>
        <taxon>Pseudonocardiales</taxon>
        <taxon>Pseudonocardiaceae</taxon>
        <taxon>Amycolatopsis</taxon>
    </lineage>
</organism>
<feature type="transmembrane region" description="Helical" evidence="1">
    <location>
        <begin position="69"/>
        <end position="89"/>
    </location>
</feature>
<feature type="transmembrane region" description="Helical" evidence="1">
    <location>
        <begin position="7"/>
        <end position="31"/>
    </location>
</feature>
<dbReference type="Proteomes" id="UP001304298">
    <property type="component" value="Unassembled WGS sequence"/>
</dbReference>
<comment type="caution">
    <text evidence="3">The sequence shown here is derived from an EMBL/GenBank/DDBJ whole genome shotgun (WGS) entry which is preliminary data.</text>
</comment>
<proteinExistence type="predicted"/>
<evidence type="ECO:0000313" key="3">
    <source>
        <dbReference type="EMBL" id="MEA5365141.1"/>
    </source>
</evidence>
<dbReference type="RefSeq" id="WP_323333438.1">
    <property type="nucleotide sequence ID" value="NZ_JAYFSI010000011.1"/>
</dbReference>
<keyword evidence="1" id="KW-1133">Transmembrane helix</keyword>
<feature type="domain" description="SPW repeat-containing integral membrane" evidence="2">
    <location>
        <begin position="16"/>
        <end position="112"/>
    </location>
</feature>
<feature type="transmembrane region" description="Helical" evidence="1">
    <location>
        <begin position="95"/>
        <end position="116"/>
    </location>
</feature>
<sequence>MTSPRIAAPVLGAAAGAVLLAGIYLVLAPWLTHFGGAGILALSNTVTGLVLVALAIARTATPRARSLTWVVPVLGAWAGLSLLALRPTWVTWPSAGALVGNAVAAAVVVLAGAVLLTRA</sequence>
<dbReference type="Pfam" id="PF03779">
    <property type="entry name" value="SPW"/>
    <property type="match status" value="1"/>
</dbReference>
<protein>
    <submittedName>
        <fullName evidence="3">SPW repeat protein</fullName>
    </submittedName>
</protein>
<accession>A0ABU5RFT7</accession>
<dbReference type="EMBL" id="JAYFSI010000011">
    <property type="protein sequence ID" value="MEA5365141.1"/>
    <property type="molecule type" value="Genomic_DNA"/>
</dbReference>
<evidence type="ECO:0000313" key="4">
    <source>
        <dbReference type="Proteomes" id="UP001304298"/>
    </source>
</evidence>
<evidence type="ECO:0000256" key="1">
    <source>
        <dbReference type="SAM" id="Phobius"/>
    </source>
</evidence>
<reference evidence="3 4" key="1">
    <citation type="submission" date="2023-12" db="EMBL/GenBank/DDBJ databases">
        <title>Amycolatopsis sp. V23-08.</title>
        <authorList>
            <person name="Somphong A."/>
        </authorList>
    </citation>
    <scope>NUCLEOTIDE SEQUENCE [LARGE SCALE GENOMIC DNA]</scope>
    <source>
        <strain evidence="3 4">V23-08</strain>
    </source>
</reference>
<name>A0ABU5RFT7_9PSEU</name>
<evidence type="ECO:0000259" key="2">
    <source>
        <dbReference type="Pfam" id="PF03779"/>
    </source>
</evidence>
<keyword evidence="1" id="KW-0472">Membrane</keyword>
<keyword evidence="1" id="KW-0812">Transmembrane</keyword>
<dbReference type="InterPro" id="IPR005530">
    <property type="entry name" value="SPW"/>
</dbReference>
<keyword evidence="4" id="KW-1185">Reference proteome</keyword>
<feature type="transmembrane region" description="Helical" evidence="1">
    <location>
        <begin position="37"/>
        <end position="57"/>
    </location>
</feature>
<gene>
    <name evidence="3" type="ORF">VA596_36795</name>
</gene>